<evidence type="ECO:0000256" key="13">
    <source>
        <dbReference type="ARBA" id="ARBA00051165"/>
    </source>
</evidence>
<feature type="binding site" evidence="27">
    <location>
        <position position="137"/>
    </location>
    <ligand>
        <name>2-oxoglutarate</name>
        <dbReference type="ChEBI" id="CHEBI:16810"/>
    </ligand>
</feature>
<evidence type="ECO:0000256" key="2">
    <source>
        <dbReference type="ARBA" id="ARBA00004604"/>
    </source>
</evidence>
<evidence type="ECO:0000256" key="12">
    <source>
        <dbReference type="ARBA" id="ARBA00051010"/>
    </source>
</evidence>
<name>A0A7F5RMT8_AGRPL</name>
<evidence type="ECO:0000259" key="28">
    <source>
        <dbReference type="PROSITE" id="PS51471"/>
    </source>
</evidence>
<dbReference type="FunFam" id="2.60.120.590:FF:000004">
    <property type="entry name" value="DNA oxidative demethylase ALKBH2"/>
    <property type="match status" value="1"/>
</dbReference>
<dbReference type="RefSeq" id="XP_025837342.1">
    <property type="nucleotide sequence ID" value="XM_025981557.1"/>
</dbReference>
<dbReference type="InterPro" id="IPR032852">
    <property type="entry name" value="ALKBH2"/>
</dbReference>
<comment type="catalytic activity">
    <reaction evidence="21">
        <text>a methylated nucleobase within DNA + 2-oxoglutarate + O2 = a nucleobase within DNA + formaldehyde + succinate + CO2</text>
        <dbReference type="Rhea" id="RHEA:30299"/>
        <dbReference type="Rhea" id="RHEA-COMP:12192"/>
        <dbReference type="Rhea" id="RHEA-COMP:12193"/>
        <dbReference type="ChEBI" id="CHEBI:15379"/>
        <dbReference type="ChEBI" id="CHEBI:16526"/>
        <dbReference type="ChEBI" id="CHEBI:16810"/>
        <dbReference type="ChEBI" id="CHEBI:16842"/>
        <dbReference type="ChEBI" id="CHEBI:30031"/>
        <dbReference type="ChEBI" id="CHEBI:32875"/>
        <dbReference type="ChEBI" id="CHEBI:64428"/>
        <dbReference type="EC" id="1.14.11.33"/>
    </reaction>
    <physiologicalReaction direction="left-to-right" evidence="21">
        <dbReference type="Rhea" id="RHEA:30300"/>
    </physiologicalReaction>
</comment>
<evidence type="ECO:0000256" key="8">
    <source>
        <dbReference type="ARBA" id="ARBA00023002"/>
    </source>
</evidence>
<comment type="catalytic activity">
    <reaction evidence="12">
        <text>an N(1)-methyl-2'-deoxyadenosine in single-stranded DNA + 2-oxoglutarate + O2 = a 2'-deoxyadenosine in single-stranded DNA + formaldehyde + succinate + CO2 + H(+)</text>
        <dbReference type="Rhea" id="RHEA:70447"/>
        <dbReference type="Rhea" id="RHEA-COMP:17895"/>
        <dbReference type="Rhea" id="RHEA-COMP:17896"/>
        <dbReference type="ChEBI" id="CHEBI:15378"/>
        <dbReference type="ChEBI" id="CHEBI:15379"/>
        <dbReference type="ChEBI" id="CHEBI:16526"/>
        <dbReference type="ChEBI" id="CHEBI:16810"/>
        <dbReference type="ChEBI" id="CHEBI:16842"/>
        <dbReference type="ChEBI" id="CHEBI:30031"/>
        <dbReference type="ChEBI" id="CHEBI:90615"/>
        <dbReference type="ChEBI" id="CHEBI:139096"/>
    </reaction>
    <physiologicalReaction direction="left-to-right" evidence="12">
        <dbReference type="Rhea" id="RHEA:70448"/>
    </physiologicalReaction>
</comment>
<dbReference type="Pfam" id="PF13532">
    <property type="entry name" value="2OG-FeII_Oxy_2"/>
    <property type="match status" value="1"/>
</dbReference>
<evidence type="ECO:0000256" key="16">
    <source>
        <dbReference type="ARBA" id="ARBA00051434"/>
    </source>
</evidence>
<keyword evidence="4" id="KW-0479">Metal-binding</keyword>
<reference evidence="30" key="1">
    <citation type="submission" date="2025-08" db="UniProtKB">
        <authorList>
            <consortium name="RefSeq"/>
        </authorList>
    </citation>
    <scope>IDENTIFICATION</scope>
    <source>
        <tissue evidence="30">Entire body</tissue>
    </source>
</reference>
<feature type="binding site" evidence="27">
    <location>
        <position position="221"/>
    </location>
    <ligand>
        <name>2-oxoglutarate</name>
        <dbReference type="ChEBI" id="CHEBI:16810"/>
    </ligand>
</feature>
<dbReference type="PROSITE" id="PS51471">
    <property type="entry name" value="FE2OG_OXY"/>
    <property type="match status" value="1"/>
</dbReference>
<feature type="binding site" evidence="27">
    <location>
        <position position="215"/>
    </location>
    <ligand>
        <name>2-oxoglutarate</name>
        <dbReference type="ChEBI" id="CHEBI:16810"/>
    </ligand>
</feature>
<evidence type="ECO:0000256" key="10">
    <source>
        <dbReference type="ARBA" id="ARBA00023204"/>
    </source>
</evidence>
<evidence type="ECO:0000256" key="26">
    <source>
        <dbReference type="ARBA" id="ARBA00081727"/>
    </source>
</evidence>
<evidence type="ECO:0000256" key="24">
    <source>
        <dbReference type="ARBA" id="ARBA00072134"/>
    </source>
</evidence>
<evidence type="ECO:0000256" key="7">
    <source>
        <dbReference type="ARBA" id="ARBA00022964"/>
    </source>
</evidence>
<dbReference type="Proteomes" id="UP000192223">
    <property type="component" value="Unplaced"/>
</dbReference>
<evidence type="ECO:0000256" key="19">
    <source>
        <dbReference type="ARBA" id="ARBA00052627"/>
    </source>
</evidence>
<keyword evidence="11" id="KW-0539">Nucleus</keyword>
<dbReference type="PANTHER" id="PTHR31573">
    <property type="entry name" value="ALPHA-KETOGLUTARATE-DEPENDENT DIOXYGENASE ALKB HOMOLOG 2"/>
    <property type="match status" value="1"/>
</dbReference>
<feature type="binding site" evidence="27">
    <location>
        <begin position="68"/>
        <end position="70"/>
    </location>
    <ligand>
        <name>substrate</name>
    </ligand>
</feature>
<proteinExistence type="predicted"/>
<evidence type="ECO:0000256" key="17">
    <source>
        <dbReference type="ARBA" id="ARBA00051755"/>
    </source>
</evidence>
<evidence type="ECO:0000256" key="1">
    <source>
        <dbReference type="ARBA" id="ARBA00001954"/>
    </source>
</evidence>
<keyword evidence="7" id="KW-0223">Dioxygenase</keyword>
<keyword evidence="29" id="KW-1185">Reference proteome</keyword>
<feature type="domain" description="Fe2OG dioxygenase" evidence="28">
    <location>
        <begin position="118"/>
        <end position="224"/>
    </location>
</feature>
<keyword evidence="6" id="KW-0460">Magnesium</keyword>
<evidence type="ECO:0000256" key="5">
    <source>
        <dbReference type="ARBA" id="ARBA00022763"/>
    </source>
</evidence>
<comment type="subunit">
    <text evidence="22">Interacts with PCNA homotrimer; this interaction is enhanced during the S-phase of the cell cycle. Interacts with nucleolar proteins NCL, UBTF and NPM1. Interacts with XRCC5-XRCC6 heterodimer.</text>
</comment>
<evidence type="ECO:0000256" key="20">
    <source>
        <dbReference type="ARBA" id="ARBA00052800"/>
    </source>
</evidence>
<evidence type="ECO:0000313" key="30">
    <source>
        <dbReference type="RefSeq" id="XP_025837342.1"/>
    </source>
</evidence>
<evidence type="ECO:0000313" key="29">
    <source>
        <dbReference type="Proteomes" id="UP000192223"/>
    </source>
</evidence>
<gene>
    <name evidence="30" type="primary">LOC108745224</name>
</gene>
<comment type="catalytic activity">
    <reaction evidence="19">
        <text>a 1,N(6)-etheno-2'-deoxyadenosine in double-stranded DNA + 2-oxoglutarate + O2 + H2O = a 2'-deoxyadenosine in double-stranded DNA + glyoxal + succinate + CO2</text>
        <dbReference type="Rhea" id="RHEA:70463"/>
        <dbReference type="Rhea" id="RHEA-COMP:17897"/>
        <dbReference type="Rhea" id="RHEA-COMP:17903"/>
        <dbReference type="ChEBI" id="CHEBI:15377"/>
        <dbReference type="ChEBI" id="CHEBI:15379"/>
        <dbReference type="ChEBI" id="CHEBI:16526"/>
        <dbReference type="ChEBI" id="CHEBI:16810"/>
        <dbReference type="ChEBI" id="CHEBI:30031"/>
        <dbReference type="ChEBI" id="CHEBI:34779"/>
        <dbReference type="ChEBI" id="CHEBI:90615"/>
        <dbReference type="ChEBI" id="CHEBI:189583"/>
    </reaction>
    <physiologicalReaction direction="left-to-right" evidence="19">
        <dbReference type="Rhea" id="RHEA:70464"/>
    </physiologicalReaction>
</comment>
<evidence type="ECO:0000256" key="18">
    <source>
        <dbReference type="ARBA" id="ARBA00052597"/>
    </source>
</evidence>
<evidence type="ECO:0000256" key="25">
    <source>
        <dbReference type="ARBA" id="ARBA00077989"/>
    </source>
</evidence>
<feature type="binding site" evidence="27">
    <location>
        <position position="127"/>
    </location>
    <ligand>
        <name>2-oxoglutarate</name>
        <dbReference type="ChEBI" id="CHEBI:16810"/>
    </ligand>
</feature>
<feature type="binding site" evidence="27">
    <location>
        <position position="125"/>
    </location>
    <ligand>
        <name>2-oxoglutarate</name>
        <dbReference type="ChEBI" id="CHEBI:16810"/>
    </ligand>
</feature>
<comment type="catalytic activity">
    <reaction evidence="13">
        <text>an N(3)-methyl-2'-deoxycytidine in single-stranded DNA + 2-oxoglutarate + O2 = a 2'-deoxycytidine in single-stranded DNA + formaldehyde + succinate + CO2 + H(+)</text>
        <dbReference type="Rhea" id="RHEA:70435"/>
        <dbReference type="Rhea" id="RHEA-COMP:12846"/>
        <dbReference type="Rhea" id="RHEA-COMP:17894"/>
        <dbReference type="ChEBI" id="CHEBI:15378"/>
        <dbReference type="ChEBI" id="CHEBI:15379"/>
        <dbReference type="ChEBI" id="CHEBI:16526"/>
        <dbReference type="ChEBI" id="CHEBI:16810"/>
        <dbReference type="ChEBI" id="CHEBI:16842"/>
        <dbReference type="ChEBI" id="CHEBI:30031"/>
        <dbReference type="ChEBI" id="CHEBI:85452"/>
        <dbReference type="ChEBI" id="CHEBI:139075"/>
    </reaction>
    <physiologicalReaction direction="left-to-right" evidence="13">
        <dbReference type="Rhea" id="RHEA:70436"/>
    </physiologicalReaction>
</comment>
<organism evidence="29 30">
    <name type="scientific">Agrilus planipennis</name>
    <name type="common">Emerald ash borer</name>
    <name type="synonym">Agrilus marcopoli</name>
    <dbReference type="NCBI Taxonomy" id="224129"/>
    <lineage>
        <taxon>Eukaryota</taxon>
        <taxon>Metazoa</taxon>
        <taxon>Ecdysozoa</taxon>
        <taxon>Arthropoda</taxon>
        <taxon>Hexapoda</taxon>
        <taxon>Insecta</taxon>
        <taxon>Pterygota</taxon>
        <taxon>Neoptera</taxon>
        <taxon>Endopterygota</taxon>
        <taxon>Coleoptera</taxon>
        <taxon>Polyphaga</taxon>
        <taxon>Elateriformia</taxon>
        <taxon>Buprestoidea</taxon>
        <taxon>Buprestidae</taxon>
        <taxon>Agrilinae</taxon>
        <taxon>Agrilus</taxon>
    </lineage>
</organism>
<sequence length="227" mass="26795">MENVQPDLINHFSNIKKEDIKWKNIKAEGLDLEYATILKKNIAHELMKQLQNSVEYFKDENLTKVKVFGKWHQIPREQSAYGDDGLKYKYSGITVYPKPWIEPLENTRNLIEKITGYRYNFVLINRYRNGLDYIGEHKDDEAELDIHTPIASLSLGQHRDFVLRHENSRKRKLGSSSLPTVKLCLEHGSLLLMNYPTNKFWYHSLPQRKKVPGERINLTFRKIRNIL</sequence>
<feature type="binding site" evidence="27">
    <location>
        <position position="140"/>
    </location>
    <ligand>
        <name>substrate</name>
    </ligand>
</feature>
<evidence type="ECO:0000256" key="15">
    <source>
        <dbReference type="ARBA" id="ARBA00051376"/>
    </source>
</evidence>
<dbReference type="InterPro" id="IPR005123">
    <property type="entry name" value="Oxoglu/Fe-dep_dioxygenase_dom"/>
</dbReference>
<feature type="binding site" evidence="27">
    <location>
        <position position="203"/>
    </location>
    <ligand>
        <name>2-oxoglutarate</name>
        <dbReference type="ChEBI" id="CHEBI:16810"/>
    </ligand>
</feature>
<dbReference type="AlphaFoldDB" id="A0A7F5RMT8"/>
<comment type="catalytic activity">
    <reaction evidence="17">
        <text>a 1,N(2)-etheno-2'-deoxyguanosine in double-stranded DNA + 2-oxoglutarate + O2 + H2O = a 2'-deoxyguanosine in double-stranded DNA + glyoxal + succinate + CO2</text>
        <dbReference type="Rhea" id="RHEA:70487"/>
        <dbReference type="Rhea" id="RHEA-COMP:17910"/>
        <dbReference type="Rhea" id="RHEA-COMP:17912"/>
        <dbReference type="ChEBI" id="CHEBI:15377"/>
        <dbReference type="ChEBI" id="CHEBI:15379"/>
        <dbReference type="ChEBI" id="CHEBI:16526"/>
        <dbReference type="ChEBI" id="CHEBI:16810"/>
        <dbReference type="ChEBI" id="CHEBI:30031"/>
        <dbReference type="ChEBI" id="CHEBI:34779"/>
        <dbReference type="ChEBI" id="CHEBI:85445"/>
        <dbReference type="ChEBI" id="CHEBI:189586"/>
    </reaction>
    <physiologicalReaction direction="left-to-right" evidence="17">
        <dbReference type="Rhea" id="RHEA:70488"/>
    </physiologicalReaction>
</comment>
<keyword evidence="8" id="KW-0560">Oxidoreductase</keyword>
<dbReference type="GO" id="GO:0008198">
    <property type="term" value="F:ferrous iron binding"/>
    <property type="evidence" value="ECO:0007669"/>
    <property type="project" value="TreeGrafter"/>
</dbReference>
<dbReference type="GO" id="GO:0005654">
    <property type="term" value="C:nucleoplasm"/>
    <property type="evidence" value="ECO:0007669"/>
    <property type="project" value="UniProtKB-SubCell"/>
</dbReference>
<dbReference type="GO" id="GO:0005730">
    <property type="term" value="C:nucleolus"/>
    <property type="evidence" value="ECO:0007669"/>
    <property type="project" value="UniProtKB-SubCell"/>
</dbReference>
<keyword evidence="5" id="KW-0227">DNA damage</keyword>
<dbReference type="SUPFAM" id="SSF51197">
    <property type="entry name" value="Clavaminate synthase-like"/>
    <property type="match status" value="1"/>
</dbReference>
<evidence type="ECO:0000256" key="23">
    <source>
        <dbReference type="ARBA" id="ARBA00066725"/>
    </source>
</evidence>
<dbReference type="GO" id="GO:0006307">
    <property type="term" value="P:DNA alkylation repair"/>
    <property type="evidence" value="ECO:0007669"/>
    <property type="project" value="TreeGrafter"/>
</dbReference>
<evidence type="ECO:0000256" key="14">
    <source>
        <dbReference type="ARBA" id="ARBA00051189"/>
    </source>
</evidence>
<evidence type="ECO:0000256" key="27">
    <source>
        <dbReference type="PIRSR" id="PIRSR632852-1"/>
    </source>
</evidence>
<comment type="catalytic activity">
    <reaction evidence="16">
        <text>a 3,N(4)-etheno-2'-deoxycytidine in double-stranded DNA + 2-oxoglutarate + O2 + H2O = a 2'-deoxycytidine in double-stranded DNA + glyoxal + succinate + CO2</text>
        <dbReference type="Rhea" id="RHEA:70467"/>
        <dbReference type="Rhea" id="RHEA-COMP:17070"/>
        <dbReference type="Rhea" id="RHEA-COMP:17905"/>
        <dbReference type="ChEBI" id="CHEBI:15377"/>
        <dbReference type="ChEBI" id="CHEBI:15379"/>
        <dbReference type="ChEBI" id="CHEBI:16526"/>
        <dbReference type="ChEBI" id="CHEBI:16810"/>
        <dbReference type="ChEBI" id="CHEBI:30031"/>
        <dbReference type="ChEBI" id="CHEBI:34779"/>
        <dbReference type="ChEBI" id="CHEBI:85452"/>
        <dbReference type="ChEBI" id="CHEBI:189585"/>
    </reaction>
    <physiologicalReaction direction="left-to-right" evidence="16">
        <dbReference type="Rhea" id="RHEA:70468"/>
    </physiologicalReaction>
</comment>
<comment type="subcellular location">
    <subcellularLocation>
        <location evidence="2">Nucleus</location>
        <location evidence="2">Nucleolus</location>
    </subcellularLocation>
    <subcellularLocation>
        <location evidence="3">Nucleus</location>
        <location evidence="3">Nucleoplasm</location>
    </subcellularLocation>
</comment>
<dbReference type="GO" id="GO:0051747">
    <property type="term" value="F:cytosine C-5 DNA demethylase activity"/>
    <property type="evidence" value="ECO:0007669"/>
    <property type="project" value="UniProtKB-ARBA"/>
</dbReference>
<dbReference type="OrthoDB" id="445341at2759"/>
<keyword evidence="9" id="KW-0408">Iron</keyword>
<accession>A0A7F5RMT8</accession>
<dbReference type="InterPro" id="IPR027450">
    <property type="entry name" value="AlkB-like"/>
</dbReference>
<comment type="catalytic activity">
    <reaction evidence="18">
        <text>a 3,N(4)-etheno-2'-deoxycytidine in single-stranded DNA + 2-oxoglutarate + O2 + H2O = a 2'-deoxycytidine in single-stranded DNA + glyoxal + succinate + CO2</text>
        <dbReference type="Rhea" id="RHEA:70471"/>
        <dbReference type="Rhea" id="RHEA-COMP:12846"/>
        <dbReference type="Rhea" id="RHEA-COMP:17906"/>
        <dbReference type="ChEBI" id="CHEBI:15377"/>
        <dbReference type="ChEBI" id="CHEBI:15379"/>
        <dbReference type="ChEBI" id="CHEBI:16526"/>
        <dbReference type="ChEBI" id="CHEBI:16810"/>
        <dbReference type="ChEBI" id="CHEBI:30031"/>
        <dbReference type="ChEBI" id="CHEBI:34779"/>
        <dbReference type="ChEBI" id="CHEBI:85452"/>
        <dbReference type="ChEBI" id="CHEBI:189585"/>
    </reaction>
    <physiologicalReaction direction="left-to-right" evidence="18">
        <dbReference type="Rhea" id="RHEA:70472"/>
    </physiologicalReaction>
</comment>
<evidence type="ECO:0000256" key="3">
    <source>
        <dbReference type="ARBA" id="ARBA00004642"/>
    </source>
</evidence>
<evidence type="ECO:0000256" key="11">
    <source>
        <dbReference type="ARBA" id="ARBA00023242"/>
    </source>
</evidence>
<evidence type="ECO:0000256" key="21">
    <source>
        <dbReference type="ARBA" id="ARBA00053025"/>
    </source>
</evidence>
<evidence type="ECO:0000256" key="9">
    <source>
        <dbReference type="ARBA" id="ARBA00023004"/>
    </source>
</evidence>
<dbReference type="GO" id="GO:0035516">
    <property type="term" value="F:broad specificity oxidative DNA demethylase activity"/>
    <property type="evidence" value="ECO:0007669"/>
    <property type="project" value="UniProtKB-EC"/>
</dbReference>
<evidence type="ECO:0000256" key="6">
    <source>
        <dbReference type="ARBA" id="ARBA00022842"/>
    </source>
</evidence>
<feature type="binding site" evidence="27">
    <location>
        <begin position="88"/>
        <end position="90"/>
    </location>
    <ligand>
        <name>substrate</name>
    </ligand>
</feature>
<dbReference type="PANTHER" id="PTHR31573:SF1">
    <property type="entry name" value="DNA OXIDATIVE DEMETHYLASE ALKBH2"/>
    <property type="match status" value="1"/>
</dbReference>
<keyword evidence="10" id="KW-0234">DNA repair</keyword>
<evidence type="ECO:0000256" key="22">
    <source>
        <dbReference type="ARBA" id="ARBA00062909"/>
    </source>
</evidence>
<comment type="catalytic activity">
    <reaction evidence="14">
        <text>a 1,N(6)-etheno-2'-deoxyadenosine in single-stranded DNA + 2-oxoglutarate + O2 + H2O = a 2'-deoxyadenosine in single-stranded DNA + glyoxal + succinate + CO2</text>
        <dbReference type="Rhea" id="RHEA:70459"/>
        <dbReference type="Rhea" id="RHEA-COMP:17896"/>
        <dbReference type="Rhea" id="RHEA-COMP:17904"/>
        <dbReference type="ChEBI" id="CHEBI:15377"/>
        <dbReference type="ChEBI" id="CHEBI:15379"/>
        <dbReference type="ChEBI" id="CHEBI:16526"/>
        <dbReference type="ChEBI" id="CHEBI:16810"/>
        <dbReference type="ChEBI" id="CHEBI:30031"/>
        <dbReference type="ChEBI" id="CHEBI:34779"/>
        <dbReference type="ChEBI" id="CHEBI:90615"/>
        <dbReference type="ChEBI" id="CHEBI:189583"/>
    </reaction>
    <physiologicalReaction direction="left-to-right" evidence="14">
        <dbReference type="Rhea" id="RHEA:70460"/>
    </physiologicalReaction>
</comment>
<comment type="cofactor">
    <cofactor evidence="1">
        <name>Fe(2+)</name>
        <dbReference type="ChEBI" id="CHEBI:29033"/>
    </cofactor>
</comment>
<dbReference type="InterPro" id="IPR037151">
    <property type="entry name" value="AlkB-like_sf"/>
</dbReference>
<dbReference type="Gene3D" id="2.60.120.590">
    <property type="entry name" value="Alpha-ketoglutarate-dependent dioxygenase AlkB-like"/>
    <property type="match status" value="1"/>
</dbReference>
<feature type="binding site" evidence="27">
    <location>
        <position position="219"/>
    </location>
    <ligand>
        <name>2-oxoglutarate</name>
        <dbReference type="ChEBI" id="CHEBI:16810"/>
    </ligand>
</feature>
<dbReference type="EC" id="1.14.11.33" evidence="23"/>
<comment type="catalytic activity">
    <reaction evidence="15">
        <text>an N(3)-methyl-2'-deoxycytidine in double-stranded DNA + 2-oxoglutarate + O2 = a 2'-deoxycytidine in double-stranded DNA + formaldehyde + succinate + CO2 + H(+)</text>
        <dbReference type="Rhea" id="RHEA:70439"/>
        <dbReference type="Rhea" id="RHEA-COMP:14237"/>
        <dbReference type="Rhea" id="RHEA-COMP:17070"/>
        <dbReference type="ChEBI" id="CHEBI:15378"/>
        <dbReference type="ChEBI" id="CHEBI:15379"/>
        <dbReference type="ChEBI" id="CHEBI:16526"/>
        <dbReference type="ChEBI" id="CHEBI:16810"/>
        <dbReference type="ChEBI" id="CHEBI:16842"/>
        <dbReference type="ChEBI" id="CHEBI:30031"/>
        <dbReference type="ChEBI" id="CHEBI:85452"/>
        <dbReference type="ChEBI" id="CHEBI:139075"/>
    </reaction>
    <physiologicalReaction direction="left-to-right" evidence="15">
        <dbReference type="Rhea" id="RHEA:70440"/>
    </physiologicalReaction>
</comment>
<dbReference type="GeneID" id="108745224"/>
<evidence type="ECO:0000256" key="4">
    <source>
        <dbReference type="ARBA" id="ARBA00022723"/>
    </source>
</evidence>
<protein>
    <recommendedName>
        <fullName evidence="24">DNA oxidative demethylase ALKBH2</fullName>
        <ecNumber evidence="23">1.14.11.33</ecNumber>
    </recommendedName>
    <alternativeName>
        <fullName evidence="25">Alkylated DNA repair protein alkB homolog 2</fullName>
    </alternativeName>
    <alternativeName>
        <fullName evidence="26">Alpha-ketoglutarate-dependent dioxygenase alkB homolog 2</fullName>
    </alternativeName>
</protein>
<comment type="catalytic activity">
    <reaction evidence="20">
        <text>an N(1)-methyl-2'-deoxyadenosine in double-stranded DNA + 2-oxoglutarate + O2 = a 2'-deoxyadenosine in double-stranded DNA + formaldehyde + succinate + CO2 + H(+)</text>
        <dbReference type="Rhea" id="RHEA:70443"/>
        <dbReference type="Rhea" id="RHEA-COMP:14236"/>
        <dbReference type="Rhea" id="RHEA-COMP:17897"/>
        <dbReference type="ChEBI" id="CHEBI:15378"/>
        <dbReference type="ChEBI" id="CHEBI:15379"/>
        <dbReference type="ChEBI" id="CHEBI:16526"/>
        <dbReference type="ChEBI" id="CHEBI:16810"/>
        <dbReference type="ChEBI" id="CHEBI:16842"/>
        <dbReference type="ChEBI" id="CHEBI:30031"/>
        <dbReference type="ChEBI" id="CHEBI:90615"/>
        <dbReference type="ChEBI" id="CHEBI:139096"/>
    </reaction>
    <physiologicalReaction direction="left-to-right" evidence="20">
        <dbReference type="Rhea" id="RHEA:70444"/>
    </physiologicalReaction>
</comment>